<proteinExistence type="predicted"/>
<protein>
    <submittedName>
        <fullName evidence="1">Uncharacterized protein</fullName>
    </submittedName>
</protein>
<name>A0A0K2V700_LEPSM</name>
<evidence type="ECO:0000313" key="1">
    <source>
        <dbReference type="EMBL" id="CDW45721.1"/>
    </source>
</evidence>
<accession>A0A0K2V700</accession>
<sequence>MCAIGSRPLICTFL</sequence>
<organism evidence="1">
    <name type="scientific">Lepeophtheirus salmonis</name>
    <name type="common">Salmon louse</name>
    <name type="synonym">Caligus salmonis</name>
    <dbReference type="NCBI Taxonomy" id="72036"/>
    <lineage>
        <taxon>Eukaryota</taxon>
        <taxon>Metazoa</taxon>
        <taxon>Ecdysozoa</taxon>
        <taxon>Arthropoda</taxon>
        <taxon>Crustacea</taxon>
        <taxon>Multicrustacea</taxon>
        <taxon>Hexanauplia</taxon>
        <taxon>Copepoda</taxon>
        <taxon>Siphonostomatoida</taxon>
        <taxon>Caligidae</taxon>
        <taxon>Lepeophtheirus</taxon>
    </lineage>
</organism>
<dbReference type="EMBL" id="HACA01028360">
    <property type="protein sequence ID" value="CDW45721.1"/>
    <property type="molecule type" value="Transcribed_RNA"/>
</dbReference>
<reference evidence="1" key="1">
    <citation type="submission" date="2014-05" db="EMBL/GenBank/DDBJ databases">
        <authorList>
            <person name="Chronopoulou M."/>
        </authorList>
    </citation>
    <scope>NUCLEOTIDE SEQUENCE</scope>
    <source>
        <tissue evidence="1">Whole organism</tissue>
    </source>
</reference>